<evidence type="ECO:0000256" key="3">
    <source>
        <dbReference type="ARBA" id="ARBA00022679"/>
    </source>
</evidence>
<keyword evidence="5 9" id="KW-1133">Transmembrane helix</keyword>
<keyword evidence="6" id="KW-0333">Golgi apparatus</keyword>
<dbReference type="Proteomes" id="UP000095552">
    <property type="component" value="Unassembled WGS sequence"/>
</dbReference>
<sequence length="496" mass="56734">MYWLELTIIILYTAALSFIFVYSLSQLNLVLIYRKAQRKKTIAKPATVPENYDYPVVTVQLPVYNELYVVERLIDAVARLEWPKDKLEIQVLDDSNDETVDLIAQTVEKWKKEGIDITQVRRPERKGFKAGALQYGMKVAKGEFIAIFDADFVPEPDFLIHSVPHFEKDKKIGVVQTRWGHINEKYSMLTKLQAFGLNTHFFVEQNGRSQGGHFLNFNGTGGIWRKTCIEDAGGWKADTLTEDLDLSYRAQLKGWQIFYNPDTVAPAELPAAMSAIKSQQYRWTKGAAETSIKLLPKVLKAPLSLGTKFHATFHLLNSAVFICIVLTAFLSIPILFIRNLSDGWQTIMDISMMFLLGYVFLVIFYWNGFREKREGFWKTVKDFVPQMFMLLSVFLGLSLHNAVAVFEGLIGKKTPFVRTPKFNITGKKGSWKGNIYFKKKINPLTILEGFLGLYFTGGLALAFYFNDFALLPFHLLLSLGFLLVFYYTLQHTRHAS</sequence>
<keyword evidence="7 9" id="KW-0472">Membrane</keyword>
<proteinExistence type="predicted"/>
<dbReference type="EMBL" id="MDGQ01000003">
    <property type="protein sequence ID" value="OEK06524.1"/>
    <property type="molecule type" value="Genomic_DNA"/>
</dbReference>
<dbReference type="STRING" id="1563681.BFP71_02300"/>
<dbReference type="RefSeq" id="WP_069833836.1">
    <property type="nucleotide sequence ID" value="NZ_MDGQ01000003.1"/>
</dbReference>
<feature type="transmembrane region" description="Helical" evidence="9">
    <location>
        <begin position="343"/>
        <end position="366"/>
    </location>
</feature>
<dbReference type="GO" id="GO:0016301">
    <property type="term" value="F:kinase activity"/>
    <property type="evidence" value="ECO:0007669"/>
    <property type="project" value="UniProtKB-KW"/>
</dbReference>
<keyword evidence="8" id="KW-0961">Cell wall biogenesis/degradation</keyword>
<evidence type="ECO:0000256" key="1">
    <source>
        <dbReference type="ARBA" id="ARBA00004653"/>
    </source>
</evidence>
<dbReference type="PANTHER" id="PTHR32044">
    <property type="entry name" value="GLUCOMANNAN 4-BETA-MANNOSYLTRANSFERASE 9"/>
    <property type="match status" value="1"/>
</dbReference>
<evidence type="ECO:0000256" key="4">
    <source>
        <dbReference type="ARBA" id="ARBA00022692"/>
    </source>
</evidence>
<gene>
    <name evidence="10" type="ORF">BFP71_02300</name>
</gene>
<feature type="transmembrane region" description="Helical" evidence="9">
    <location>
        <begin position="6"/>
        <end position="33"/>
    </location>
</feature>
<dbReference type="CDD" id="cd06437">
    <property type="entry name" value="CESA_CaSu_A2"/>
    <property type="match status" value="1"/>
</dbReference>
<dbReference type="Gene3D" id="3.90.550.10">
    <property type="entry name" value="Spore Coat Polysaccharide Biosynthesis Protein SpsA, Chain A"/>
    <property type="match status" value="1"/>
</dbReference>
<dbReference type="InterPro" id="IPR029044">
    <property type="entry name" value="Nucleotide-diphossugar_trans"/>
</dbReference>
<dbReference type="PANTHER" id="PTHR32044:SF80">
    <property type="entry name" value="XYLOGLUCAN GLYCOSYLTRANSFERASE 2-RELATED"/>
    <property type="match status" value="1"/>
</dbReference>
<dbReference type="FunFam" id="3.90.550.10:FF:000057">
    <property type="entry name" value="Glycosyltransferase-like protein, family 2"/>
    <property type="match status" value="1"/>
</dbReference>
<dbReference type="Pfam" id="PF13641">
    <property type="entry name" value="Glyco_tranf_2_3"/>
    <property type="match status" value="1"/>
</dbReference>
<evidence type="ECO:0000256" key="9">
    <source>
        <dbReference type="SAM" id="Phobius"/>
    </source>
</evidence>
<dbReference type="OrthoDB" id="9806824at2"/>
<evidence type="ECO:0000313" key="10">
    <source>
        <dbReference type="EMBL" id="OEK06524.1"/>
    </source>
</evidence>
<evidence type="ECO:0000256" key="6">
    <source>
        <dbReference type="ARBA" id="ARBA00023034"/>
    </source>
</evidence>
<keyword evidence="11" id="KW-1185">Reference proteome</keyword>
<evidence type="ECO:0000313" key="11">
    <source>
        <dbReference type="Proteomes" id="UP000095552"/>
    </source>
</evidence>
<comment type="subcellular location">
    <subcellularLocation>
        <location evidence="1">Golgi apparatus membrane</location>
        <topology evidence="1">Multi-pass membrane protein</topology>
    </subcellularLocation>
</comment>
<keyword evidence="10" id="KW-0418">Kinase</keyword>
<dbReference type="GO" id="GO:0016757">
    <property type="term" value="F:glycosyltransferase activity"/>
    <property type="evidence" value="ECO:0007669"/>
    <property type="project" value="UniProtKB-KW"/>
</dbReference>
<evidence type="ECO:0000256" key="8">
    <source>
        <dbReference type="ARBA" id="ARBA00023316"/>
    </source>
</evidence>
<reference evidence="10 11" key="1">
    <citation type="submission" date="2016-08" db="EMBL/GenBank/DDBJ databases">
        <title>Draft genome of Fabibacter sp. strain SK-8.</title>
        <authorList>
            <person name="Wong S.-K."/>
            <person name="Hamasaki K."/>
            <person name="Yoshizawa S."/>
        </authorList>
    </citation>
    <scope>NUCLEOTIDE SEQUENCE [LARGE SCALE GENOMIC DNA]</scope>
    <source>
        <strain evidence="10 11">SK-8</strain>
    </source>
</reference>
<keyword evidence="3" id="KW-0808">Transferase</keyword>
<dbReference type="AlphaFoldDB" id="A0A1E5T572"/>
<evidence type="ECO:0000256" key="2">
    <source>
        <dbReference type="ARBA" id="ARBA00022676"/>
    </source>
</evidence>
<organism evidence="10 11">
    <name type="scientific">Roseivirga misakiensis</name>
    <dbReference type="NCBI Taxonomy" id="1563681"/>
    <lineage>
        <taxon>Bacteria</taxon>
        <taxon>Pseudomonadati</taxon>
        <taxon>Bacteroidota</taxon>
        <taxon>Cytophagia</taxon>
        <taxon>Cytophagales</taxon>
        <taxon>Roseivirgaceae</taxon>
        <taxon>Roseivirga</taxon>
    </lineage>
</organism>
<keyword evidence="2" id="KW-0328">Glycosyltransferase</keyword>
<feature type="transmembrane region" description="Helical" evidence="9">
    <location>
        <begin position="444"/>
        <end position="465"/>
    </location>
</feature>
<evidence type="ECO:0000256" key="7">
    <source>
        <dbReference type="ARBA" id="ARBA00023136"/>
    </source>
</evidence>
<keyword evidence="4 9" id="KW-0812">Transmembrane</keyword>
<comment type="caution">
    <text evidence="10">The sequence shown here is derived from an EMBL/GenBank/DDBJ whole genome shotgun (WGS) entry which is preliminary data.</text>
</comment>
<feature type="transmembrane region" description="Helical" evidence="9">
    <location>
        <begin position="315"/>
        <end position="337"/>
    </location>
</feature>
<dbReference type="GO" id="GO:0071555">
    <property type="term" value="P:cell wall organization"/>
    <property type="evidence" value="ECO:0007669"/>
    <property type="project" value="UniProtKB-KW"/>
</dbReference>
<name>A0A1E5T572_9BACT</name>
<protein>
    <submittedName>
        <fullName evidence="10">Histidine kinase</fullName>
    </submittedName>
</protein>
<evidence type="ECO:0000256" key="5">
    <source>
        <dbReference type="ARBA" id="ARBA00022989"/>
    </source>
</evidence>
<feature type="transmembrane region" description="Helical" evidence="9">
    <location>
        <begin position="471"/>
        <end position="489"/>
    </location>
</feature>
<dbReference type="SUPFAM" id="SSF53448">
    <property type="entry name" value="Nucleotide-diphospho-sugar transferases"/>
    <property type="match status" value="1"/>
</dbReference>
<accession>A0A1E5T572</accession>